<keyword evidence="3" id="KW-1185">Reference proteome</keyword>
<sequence length="615" mass="66671">MRRYLGFFLATFGLSALTGWALPPQQQPEGLERGVTLPGVSWVQAAEISAGATSLTPPEDVQAYPIVLLETNYYTFEPGQRLQLRVSLYPNGWVWPVTLYLYRQDRTTGAKEYYSLRTGSFQSQPRDLFGSESEPMAVYLPALEDFVLFGSASDGSDNGFGLDGALGPSFTAPSSPGLFQFVMEVRDAEGRRVLAKSNAMYSFVTQTVEVSGAITTNTTWQASKAYRLRDFVAVRNATLTIEPGTVIYGGDARATLFITRGARIIADGTAMRPIIFTSPNRVGRRAQRDWGSLVVLGNAPINEPGGQAYLEGLPSQPDYAFGGNDPHDSSGVLRYVRLEFGGFEIEANQEINGLTLAGVGDGTVIDYVQVLYNKDDGVEFFGGTVNAKHLLLVAAADDGVDTDLGYQGKIQWVVILDSPINDEPDSNVGFESDNHPQNFDLTPRTRYQIYNVTAVAPPVSAGGKGLYGARIRRGAAGSYHNIIITGSQFAPVTVESTQSQNLAGTELIFDNSILYGNFADAAFKSGANPALTRKFLFEDMKFNRNVDPQLKLGAWSASKLLYPNLEPLANSPALDANFVQTPPDDGFFDTNVSCIGGVCPGDNWVLSGWAVFSDN</sequence>
<comment type="caution">
    <text evidence="2">The sequence shown here is derived from an EMBL/GenBank/DDBJ whole genome shotgun (WGS) entry which is preliminary data.</text>
</comment>
<organism evidence="2 3">
    <name type="scientific">Thermoanaerobaculum aquaticum</name>
    <dbReference type="NCBI Taxonomy" id="1312852"/>
    <lineage>
        <taxon>Bacteria</taxon>
        <taxon>Pseudomonadati</taxon>
        <taxon>Acidobacteriota</taxon>
        <taxon>Thermoanaerobaculia</taxon>
        <taxon>Thermoanaerobaculales</taxon>
        <taxon>Thermoanaerobaculaceae</taxon>
        <taxon>Thermoanaerobaculum</taxon>
    </lineage>
</organism>
<evidence type="ECO:0000313" key="3">
    <source>
        <dbReference type="Proteomes" id="UP000027284"/>
    </source>
</evidence>
<keyword evidence="1" id="KW-0732">Signal</keyword>
<feature type="chain" id="PRO_5001616691" evidence="1">
    <location>
        <begin position="22"/>
        <end position="615"/>
    </location>
</feature>
<gene>
    <name evidence="2" type="ORF">EG19_04425</name>
</gene>
<dbReference type="AlphaFoldDB" id="A0A062XRM3"/>
<evidence type="ECO:0000256" key="1">
    <source>
        <dbReference type="SAM" id="SignalP"/>
    </source>
</evidence>
<dbReference type="PANTHER" id="PTHR41339">
    <property type="entry name" value="LIPL48"/>
    <property type="match status" value="1"/>
</dbReference>
<reference evidence="2 3" key="1">
    <citation type="submission" date="2014-04" db="EMBL/GenBank/DDBJ databases">
        <title>The Genome Sequence of Thermoanaerobaculum aquaticum MP-01, The First Cultivated Group 23 Acidobacterium.</title>
        <authorList>
            <person name="Stamps B.W."/>
            <person name="Losey N.A."/>
            <person name="Lawson P.A."/>
            <person name="Stevenson B.S."/>
        </authorList>
    </citation>
    <scope>NUCLEOTIDE SEQUENCE [LARGE SCALE GENOMIC DNA]</scope>
    <source>
        <strain evidence="2 3">MP-01</strain>
    </source>
</reference>
<dbReference type="PANTHER" id="PTHR41339:SF1">
    <property type="entry name" value="SECRETED PROTEIN"/>
    <property type="match status" value="1"/>
</dbReference>
<dbReference type="EMBL" id="JMFG01000020">
    <property type="protein sequence ID" value="KDA53458.1"/>
    <property type="molecule type" value="Genomic_DNA"/>
</dbReference>
<dbReference type="OrthoDB" id="1521716at2"/>
<dbReference type="Proteomes" id="UP000027284">
    <property type="component" value="Unassembled WGS sequence"/>
</dbReference>
<name>A0A062XRM3_9BACT</name>
<dbReference type="RefSeq" id="WP_053335056.1">
    <property type="nucleotide sequence ID" value="NZ_JMFG01000020.1"/>
</dbReference>
<accession>A0A062XRM3</accession>
<evidence type="ECO:0000313" key="2">
    <source>
        <dbReference type="EMBL" id="KDA53458.1"/>
    </source>
</evidence>
<dbReference type="STRING" id="1312852.EG19_04425"/>
<feature type="signal peptide" evidence="1">
    <location>
        <begin position="1"/>
        <end position="21"/>
    </location>
</feature>
<proteinExistence type="predicted"/>
<protein>
    <submittedName>
        <fullName evidence="2">Uncharacterized protein</fullName>
    </submittedName>
</protein>